<organism evidence="1 2">
    <name type="scientific">Zostera marina</name>
    <name type="common">Eelgrass</name>
    <dbReference type="NCBI Taxonomy" id="29655"/>
    <lineage>
        <taxon>Eukaryota</taxon>
        <taxon>Viridiplantae</taxon>
        <taxon>Streptophyta</taxon>
        <taxon>Embryophyta</taxon>
        <taxon>Tracheophyta</taxon>
        <taxon>Spermatophyta</taxon>
        <taxon>Magnoliopsida</taxon>
        <taxon>Liliopsida</taxon>
        <taxon>Zosteraceae</taxon>
        <taxon>Zostera</taxon>
    </lineage>
</organism>
<evidence type="ECO:0000313" key="1">
    <source>
        <dbReference type="EMBL" id="KMZ66546.1"/>
    </source>
</evidence>
<proteinExistence type="predicted"/>
<keyword evidence="2" id="KW-1185">Reference proteome</keyword>
<accession>A0A0K9PC47</accession>
<name>A0A0K9PC47_ZOSMR</name>
<evidence type="ECO:0000313" key="2">
    <source>
        <dbReference type="Proteomes" id="UP000036987"/>
    </source>
</evidence>
<sequence length="59" mass="6930">MKFIKYVLRNSPLLKVVNVKWRNNGVKLSINKKVDILKELWSFERASSVNVYFIGPGEY</sequence>
<protein>
    <submittedName>
        <fullName evidence="1">Uncharacterized protein</fullName>
    </submittedName>
</protein>
<reference evidence="2" key="1">
    <citation type="journal article" date="2016" name="Nature">
        <title>The genome of the seagrass Zostera marina reveals angiosperm adaptation to the sea.</title>
        <authorList>
            <person name="Olsen J.L."/>
            <person name="Rouze P."/>
            <person name="Verhelst B."/>
            <person name="Lin Y.-C."/>
            <person name="Bayer T."/>
            <person name="Collen J."/>
            <person name="Dattolo E."/>
            <person name="De Paoli E."/>
            <person name="Dittami S."/>
            <person name="Maumus F."/>
            <person name="Michel G."/>
            <person name="Kersting A."/>
            <person name="Lauritano C."/>
            <person name="Lohaus R."/>
            <person name="Toepel M."/>
            <person name="Tonon T."/>
            <person name="Vanneste K."/>
            <person name="Amirebrahimi M."/>
            <person name="Brakel J."/>
            <person name="Bostroem C."/>
            <person name="Chovatia M."/>
            <person name="Grimwood J."/>
            <person name="Jenkins J.W."/>
            <person name="Jueterbock A."/>
            <person name="Mraz A."/>
            <person name="Stam W.T."/>
            <person name="Tice H."/>
            <person name="Bornberg-Bauer E."/>
            <person name="Green P.J."/>
            <person name="Pearson G.A."/>
            <person name="Procaccini G."/>
            <person name="Duarte C.M."/>
            <person name="Schmutz J."/>
            <person name="Reusch T.B.H."/>
            <person name="Van de Peer Y."/>
        </authorList>
    </citation>
    <scope>NUCLEOTIDE SEQUENCE [LARGE SCALE GENOMIC DNA]</scope>
    <source>
        <strain evidence="2">cv. Finnish</strain>
    </source>
</reference>
<dbReference type="AlphaFoldDB" id="A0A0K9PC47"/>
<gene>
    <name evidence="1" type="ORF">ZOSMA_295G00010</name>
</gene>
<dbReference type="EMBL" id="LFYR01000969">
    <property type="protein sequence ID" value="KMZ66546.1"/>
    <property type="molecule type" value="Genomic_DNA"/>
</dbReference>
<comment type="caution">
    <text evidence="1">The sequence shown here is derived from an EMBL/GenBank/DDBJ whole genome shotgun (WGS) entry which is preliminary data.</text>
</comment>
<dbReference type="Proteomes" id="UP000036987">
    <property type="component" value="Unassembled WGS sequence"/>
</dbReference>